<evidence type="ECO:0000256" key="14">
    <source>
        <dbReference type="PIRSR" id="PIRSR001619-1"/>
    </source>
</evidence>
<evidence type="ECO:0000256" key="9">
    <source>
        <dbReference type="ARBA" id="ARBA00022756"/>
    </source>
</evidence>
<keyword evidence="11 13" id="KW-0411">Iron-sulfur</keyword>
<dbReference type="SMART" id="SM00729">
    <property type="entry name" value="Elp3"/>
    <property type="match status" value="1"/>
</dbReference>
<evidence type="ECO:0000313" key="17">
    <source>
        <dbReference type="Proteomes" id="UP000198896"/>
    </source>
</evidence>
<dbReference type="InterPro" id="IPR024177">
    <property type="entry name" value="Biotin_synthase"/>
</dbReference>
<dbReference type="PROSITE" id="PS51918">
    <property type="entry name" value="RADICAL_SAM"/>
    <property type="match status" value="1"/>
</dbReference>
<dbReference type="OrthoDB" id="9786826at2"/>
<evidence type="ECO:0000256" key="11">
    <source>
        <dbReference type="ARBA" id="ARBA00023014"/>
    </source>
</evidence>
<dbReference type="SUPFAM" id="SSF102114">
    <property type="entry name" value="Radical SAM enzymes"/>
    <property type="match status" value="1"/>
</dbReference>
<dbReference type="EC" id="2.8.1.6" evidence="3 13"/>
<keyword evidence="6 13" id="KW-0949">S-adenosyl-L-methionine</keyword>
<accession>A0A1I1YYK3</accession>
<reference evidence="16" key="1">
    <citation type="submission" date="2016-10" db="EMBL/GenBank/DDBJ databases">
        <authorList>
            <person name="de Groot N.N."/>
        </authorList>
    </citation>
    <scope>NUCLEOTIDE SEQUENCE [LARGE SCALE GENOMIC DNA]</scope>
    <source>
        <strain evidence="16">DSM 9236</strain>
    </source>
</reference>
<dbReference type="STRING" id="1123323.SAMN05216245_10377"/>
<dbReference type="UniPathway" id="UPA00078">
    <property type="reaction ID" value="UER00162"/>
</dbReference>
<feature type="domain" description="Radical SAM core" evidence="15">
    <location>
        <begin position="46"/>
        <end position="275"/>
    </location>
</feature>
<dbReference type="InterPro" id="IPR006638">
    <property type="entry name" value="Elp3/MiaA/NifB-like_rSAM"/>
</dbReference>
<dbReference type="InterPro" id="IPR058240">
    <property type="entry name" value="rSAM_sf"/>
</dbReference>
<evidence type="ECO:0000256" key="13">
    <source>
        <dbReference type="HAMAP-Rule" id="MF_01694"/>
    </source>
</evidence>
<dbReference type="PANTHER" id="PTHR22976">
    <property type="entry name" value="BIOTIN SYNTHASE"/>
    <property type="match status" value="1"/>
</dbReference>
<dbReference type="Pfam" id="PF04055">
    <property type="entry name" value="Radical_SAM"/>
    <property type="match status" value="1"/>
</dbReference>
<dbReference type="InterPro" id="IPR010722">
    <property type="entry name" value="BATS_dom"/>
</dbReference>
<protein>
    <recommendedName>
        <fullName evidence="3 13">Biotin synthase</fullName>
        <ecNumber evidence="3 13">2.8.1.6</ecNumber>
    </recommendedName>
</protein>
<feature type="binding site" evidence="13 14">
    <location>
        <position position="68"/>
    </location>
    <ligand>
        <name>[4Fe-4S] cluster</name>
        <dbReference type="ChEBI" id="CHEBI:49883"/>
        <note>4Fe-4S-S-AdoMet</note>
    </ligand>
</feature>
<feature type="binding site" evidence="13 14">
    <location>
        <position position="140"/>
    </location>
    <ligand>
        <name>[2Fe-2S] cluster</name>
        <dbReference type="ChEBI" id="CHEBI:190135"/>
    </ligand>
</feature>
<dbReference type="HAMAP" id="MF_01694">
    <property type="entry name" value="BioB"/>
    <property type="match status" value="1"/>
</dbReference>
<dbReference type="InterPro" id="IPR002684">
    <property type="entry name" value="Biotin_synth/BioAB"/>
</dbReference>
<dbReference type="EMBL" id="FONL01000003">
    <property type="protein sequence ID" value="SFE24665.1"/>
    <property type="molecule type" value="Genomic_DNA"/>
</dbReference>
<dbReference type="GO" id="GO:0005506">
    <property type="term" value="F:iron ion binding"/>
    <property type="evidence" value="ECO:0007669"/>
    <property type="project" value="UniProtKB-UniRule"/>
</dbReference>
<evidence type="ECO:0000256" key="2">
    <source>
        <dbReference type="ARBA" id="ARBA00010765"/>
    </source>
</evidence>
<dbReference type="AlphaFoldDB" id="A0A1I1YYK3"/>
<comment type="cofactor">
    <cofactor evidence="13 14">
        <name>[4Fe-4S] cluster</name>
        <dbReference type="ChEBI" id="CHEBI:49883"/>
    </cofactor>
    <text evidence="13 14">Binds 1 [4Fe-4S] cluster. The cluster is coordinated with 3 cysteines and an exchangeable S-adenosyl-L-methionine.</text>
</comment>
<comment type="catalytic activity">
    <reaction evidence="12 13">
        <text>(4R,5S)-dethiobiotin + (sulfur carrier)-SH + 2 reduced [2Fe-2S]-[ferredoxin] + 2 S-adenosyl-L-methionine = (sulfur carrier)-H + biotin + 2 5'-deoxyadenosine + 2 L-methionine + 2 oxidized [2Fe-2S]-[ferredoxin]</text>
        <dbReference type="Rhea" id="RHEA:22060"/>
        <dbReference type="Rhea" id="RHEA-COMP:10000"/>
        <dbReference type="Rhea" id="RHEA-COMP:10001"/>
        <dbReference type="Rhea" id="RHEA-COMP:14737"/>
        <dbReference type="Rhea" id="RHEA-COMP:14739"/>
        <dbReference type="ChEBI" id="CHEBI:17319"/>
        <dbReference type="ChEBI" id="CHEBI:29917"/>
        <dbReference type="ChEBI" id="CHEBI:33737"/>
        <dbReference type="ChEBI" id="CHEBI:33738"/>
        <dbReference type="ChEBI" id="CHEBI:57586"/>
        <dbReference type="ChEBI" id="CHEBI:57844"/>
        <dbReference type="ChEBI" id="CHEBI:59789"/>
        <dbReference type="ChEBI" id="CHEBI:64428"/>
        <dbReference type="ChEBI" id="CHEBI:149473"/>
        <dbReference type="EC" id="2.8.1.6"/>
    </reaction>
</comment>
<proteinExistence type="inferred from homology"/>
<feature type="binding site" evidence="13 14">
    <location>
        <position position="71"/>
    </location>
    <ligand>
        <name>[4Fe-4S] cluster</name>
        <dbReference type="ChEBI" id="CHEBI:49883"/>
        <note>4Fe-4S-S-AdoMet</note>
    </ligand>
</feature>
<dbReference type="PIRSF" id="PIRSF001619">
    <property type="entry name" value="Biotin_synth"/>
    <property type="match status" value="1"/>
</dbReference>
<dbReference type="GO" id="GO:0051539">
    <property type="term" value="F:4 iron, 4 sulfur cluster binding"/>
    <property type="evidence" value="ECO:0007669"/>
    <property type="project" value="UniProtKB-KW"/>
</dbReference>
<name>A0A1I1YYK3_9FIRM</name>
<comment type="function">
    <text evidence="13">Catalyzes the conversion of dethiobiotin (DTB) to biotin by the insertion of a sulfur atom into dethiobiotin via a radical-based mechanism.</text>
</comment>
<feature type="binding site" evidence="13 14">
    <location>
        <position position="200"/>
    </location>
    <ligand>
        <name>[2Fe-2S] cluster</name>
        <dbReference type="ChEBI" id="CHEBI:190135"/>
    </ligand>
</feature>
<evidence type="ECO:0000256" key="7">
    <source>
        <dbReference type="ARBA" id="ARBA00022714"/>
    </source>
</evidence>
<dbReference type="RefSeq" id="WP_093912916.1">
    <property type="nucleotide sequence ID" value="NZ_FONL01000003.1"/>
</dbReference>
<evidence type="ECO:0000256" key="10">
    <source>
        <dbReference type="ARBA" id="ARBA00023004"/>
    </source>
</evidence>
<dbReference type="GO" id="GO:0004076">
    <property type="term" value="F:biotin synthase activity"/>
    <property type="evidence" value="ECO:0007669"/>
    <property type="project" value="UniProtKB-UniRule"/>
</dbReference>
<dbReference type="SFLD" id="SFLDS00029">
    <property type="entry name" value="Radical_SAM"/>
    <property type="match status" value="1"/>
</dbReference>
<comment type="cofactor">
    <cofactor evidence="14">
        <name>[2Fe-2S] cluster</name>
        <dbReference type="ChEBI" id="CHEBI:190135"/>
    </cofactor>
    <text evidence="14">Binds 1 [2Fe-2S] cluster. The cluster is coordinated with 3 cysteines and 1 arginine.</text>
</comment>
<comment type="cofactor">
    <cofactor evidence="13">
        <name>[2Fe-2S] cluster</name>
        <dbReference type="ChEBI" id="CHEBI:190135"/>
    </cofactor>
    <text evidence="13">Binds 1 [2Fe-2S] cluster. The cluster is coordinated with 3 cysteines and 1 arginine.</text>
</comment>
<dbReference type="InterPro" id="IPR013785">
    <property type="entry name" value="Aldolase_TIM"/>
</dbReference>
<dbReference type="Proteomes" id="UP000198896">
    <property type="component" value="Unassembled WGS sequence"/>
</dbReference>
<gene>
    <name evidence="13" type="primary">bioB</name>
    <name evidence="16" type="ORF">SAMN05216245_10377</name>
</gene>
<dbReference type="PANTHER" id="PTHR22976:SF2">
    <property type="entry name" value="BIOTIN SYNTHASE, MITOCHONDRIAL"/>
    <property type="match status" value="1"/>
</dbReference>
<dbReference type="Gene3D" id="3.20.20.70">
    <property type="entry name" value="Aldolase class I"/>
    <property type="match status" value="1"/>
</dbReference>
<keyword evidence="8 13" id="KW-0479">Metal-binding</keyword>
<comment type="similarity">
    <text evidence="2 13">Belongs to the radical SAM superfamily. Biotin synthase family.</text>
</comment>
<evidence type="ECO:0000256" key="4">
    <source>
        <dbReference type="ARBA" id="ARBA00022485"/>
    </source>
</evidence>
<dbReference type="InterPro" id="IPR007197">
    <property type="entry name" value="rSAM"/>
</dbReference>
<organism evidence="16 17">
    <name type="scientific">Succiniclasticum ruminis DSM 9236</name>
    <dbReference type="NCBI Taxonomy" id="1123323"/>
    <lineage>
        <taxon>Bacteria</taxon>
        <taxon>Bacillati</taxon>
        <taxon>Bacillota</taxon>
        <taxon>Negativicutes</taxon>
        <taxon>Acidaminococcales</taxon>
        <taxon>Acidaminococcaceae</taxon>
        <taxon>Succiniclasticum</taxon>
    </lineage>
</organism>
<dbReference type="GO" id="GO:0051537">
    <property type="term" value="F:2 iron, 2 sulfur cluster binding"/>
    <property type="evidence" value="ECO:0007669"/>
    <property type="project" value="UniProtKB-KW"/>
</dbReference>
<evidence type="ECO:0000256" key="1">
    <source>
        <dbReference type="ARBA" id="ARBA00004942"/>
    </source>
</evidence>
<comment type="caution">
    <text evidence="13">Lacks conserved residue(s) required for the propagation of feature annotation.</text>
</comment>
<evidence type="ECO:0000259" key="15">
    <source>
        <dbReference type="PROSITE" id="PS51918"/>
    </source>
</evidence>
<keyword evidence="17" id="KW-1185">Reference proteome</keyword>
<comment type="pathway">
    <text evidence="1 13">Cofactor biosynthesis; biotin biosynthesis; biotin from 7,8-diaminononanoate: step 2/2.</text>
</comment>
<feature type="binding site" evidence="13 14">
    <location>
        <position position="270"/>
    </location>
    <ligand>
        <name>[2Fe-2S] cluster</name>
        <dbReference type="ChEBI" id="CHEBI:190135"/>
    </ligand>
</feature>
<dbReference type="SFLD" id="SFLDG01060">
    <property type="entry name" value="BATS_domain_containing"/>
    <property type="match status" value="1"/>
</dbReference>
<dbReference type="SFLD" id="SFLDG01278">
    <property type="entry name" value="biotin_synthase_like"/>
    <property type="match status" value="1"/>
</dbReference>
<feature type="binding site" evidence="13 14">
    <location>
        <position position="64"/>
    </location>
    <ligand>
        <name>[4Fe-4S] cluster</name>
        <dbReference type="ChEBI" id="CHEBI:49883"/>
        <note>4Fe-4S-S-AdoMet</note>
    </ligand>
</feature>
<dbReference type="SMART" id="SM00876">
    <property type="entry name" value="BATS"/>
    <property type="match status" value="1"/>
</dbReference>
<evidence type="ECO:0000256" key="3">
    <source>
        <dbReference type="ARBA" id="ARBA00012236"/>
    </source>
</evidence>
<evidence type="ECO:0000256" key="8">
    <source>
        <dbReference type="ARBA" id="ARBA00022723"/>
    </source>
</evidence>
<dbReference type="NCBIfam" id="TIGR00433">
    <property type="entry name" value="bioB"/>
    <property type="match status" value="1"/>
</dbReference>
<keyword evidence="10 13" id="KW-0408">Iron</keyword>
<dbReference type="GO" id="GO:0009102">
    <property type="term" value="P:biotin biosynthetic process"/>
    <property type="evidence" value="ECO:0007669"/>
    <property type="project" value="UniProtKB-UniRule"/>
</dbReference>
<evidence type="ECO:0000256" key="5">
    <source>
        <dbReference type="ARBA" id="ARBA00022679"/>
    </source>
</evidence>
<evidence type="ECO:0000256" key="12">
    <source>
        <dbReference type="ARBA" id="ARBA00051157"/>
    </source>
</evidence>
<keyword evidence="4 13" id="KW-0004">4Fe-4S</keyword>
<keyword evidence="5 13" id="KW-0808">Transferase</keyword>
<keyword evidence="7 13" id="KW-0001">2Fe-2S</keyword>
<dbReference type="Pfam" id="PF06968">
    <property type="entry name" value="BATS"/>
    <property type="match status" value="1"/>
</dbReference>
<sequence>MTISELTAKIIKEDYRITRDNLDKELLLTADLEEMLDCAGKLQKHFCGNLVDFCSIINGRSGRCSEDCKYCAQAACNHTGIDEYGFLPKDKIFAAAKANQDAGVNRFAIVTAGRALKGKDFDKAIEAYKEMNAKLKIQLCASMGFIDAEQFRRLKEAGVTSYHHNIETSRRNFPNICTTHTFEDKIRTIRIAQKEGMCVCSGGIIGMGETWDDRIDMALTLAELGIESIPLNALMPIKGTPLQDTPEISAEDVARTVAIFRFINPTANIRLGAGRGILPKSGETVIGRGASASITGNMLTTAGAATIDSDMQMLKRLGLTNNPEEAQPGSRN</sequence>
<comment type="subunit">
    <text evidence="13">Homodimer.</text>
</comment>
<evidence type="ECO:0000256" key="6">
    <source>
        <dbReference type="ARBA" id="ARBA00022691"/>
    </source>
</evidence>
<keyword evidence="9 13" id="KW-0093">Biotin biosynthesis</keyword>
<dbReference type="CDD" id="cd01335">
    <property type="entry name" value="Radical_SAM"/>
    <property type="match status" value="1"/>
</dbReference>
<evidence type="ECO:0000313" key="16">
    <source>
        <dbReference type="EMBL" id="SFE24665.1"/>
    </source>
</evidence>